<dbReference type="InterPro" id="IPR050832">
    <property type="entry name" value="Bact_Acetyltransf"/>
</dbReference>
<keyword evidence="2" id="KW-0012">Acyltransferase</keyword>
<evidence type="ECO:0000259" key="3">
    <source>
        <dbReference type="PROSITE" id="PS51186"/>
    </source>
</evidence>
<dbReference type="Pfam" id="PF00583">
    <property type="entry name" value="Acetyltransf_1"/>
    <property type="match status" value="1"/>
</dbReference>
<dbReference type="SUPFAM" id="SSF55729">
    <property type="entry name" value="Acyl-CoA N-acyltransferases (Nat)"/>
    <property type="match status" value="1"/>
</dbReference>
<evidence type="ECO:0000313" key="4">
    <source>
        <dbReference type="EMBL" id="NGO09932.1"/>
    </source>
</evidence>
<dbReference type="GO" id="GO:0016747">
    <property type="term" value="F:acyltransferase activity, transferring groups other than amino-acyl groups"/>
    <property type="evidence" value="ECO:0007669"/>
    <property type="project" value="InterPro"/>
</dbReference>
<feature type="domain" description="N-acetyltransferase" evidence="3">
    <location>
        <begin position="30"/>
        <end position="175"/>
    </location>
</feature>
<protein>
    <submittedName>
        <fullName evidence="4">GNAT family N-acetyltransferase</fullName>
    </submittedName>
</protein>
<dbReference type="PANTHER" id="PTHR43877">
    <property type="entry name" value="AMINOALKYLPHOSPHONATE N-ACETYLTRANSFERASE-RELATED-RELATED"/>
    <property type="match status" value="1"/>
</dbReference>
<dbReference type="PROSITE" id="PS51186">
    <property type="entry name" value="GNAT"/>
    <property type="match status" value="1"/>
</dbReference>
<dbReference type="PANTHER" id="PTHR43877:SF2">
    <property type="entry name" value="AMINOALKYLPHOSPHONATE N-ACETYLTRANSFERASE-RELATED"/>
    <property type="match status" value="1"/>
</dbReference>
<name>A0A6G4V764_9ACTN</name>
<organism evidence="4 5">
    <name type="scientific">Streptomyces scabichelini</name>
    <dbReference type="NCBI Taxonomy" id="2711217"/>
    <lineage>
        <taxon>Bacteria</taxon>
        <taxon>Bacillati</taxon>
        <taxon>Actinomycetota</taxon>
        <taxon>Actinomycetes</taxon>
        <taxon>Kitasatosporales</taxon>
        <taxon>Streptomycetaceae</taxon>
        <taxon>Streptomyces</taxon>
    </lineage>
</organism>
<gene>
    <name evidence="4" type="ORF">G5C60_20580</name>
</gene>
<dbReference type="InterPro" id="IPR016181">
    <property type="entry name" value="Acyl_CoA_acyltransferase"/>
</dbReference>
<reference evidence="4 5" key="1">
    <citation type="submission" date="2020-02" db="EMBL/GenBank/DDBJ databases">
        <title>Whole-genome analyses of novel actinobacteria.</title>
        <authorList>
            <person name="Sahin N."/>
            <person name="Gencbay T."/>
        </authorList>
    </citation>
    <scope>NUCLEOTIDE SEQUENCE [LARGE SCALE GENOMIC DNA]</scope>
    <source>
        <strain evidence="4 5">HC44</strain>
    </source>
</reference>
<dbReference type="Gene3D" id="3.40.630.30">
    <property type="match status" value="1"/>
</dbReference>
<proteinExistence type="predicted"/>
<dbReference type="EMBL" id="JAAKZY010000062">
    <property type="protein sequence ID" value="NGO09932.1"/>
    <property type="molecule type" value="Genomic_DNA"/>
</dbReference>
<dbReference type="InterPro" id="IPR000182">
    <property type="entry name" value="GNAT_dom"/>
</dbReference>
<keyword evidence="5" id="KW-1185">Reference proteome</keyword>
<dbReference type="Proteomes" id="UP000472335">
    <property type="component" value="Unassembled WGS sequence"/>
</dbReference>
<keyword evidence="1 4" id="KW-0808">Transferase</keyword>
<dbReference type="RefSeq" id="WP_165261398.1">
    <property type="nucleotide sequence ID" value="NZ_JAAKZY010000062.1"/>
</dbReference>
<dbReference type="AlphaFoldDB" id="A0A6G4V764"/>
<evidence type="ECO:0000256" key="1">
    <source>
        <dbReference type="ARBA" id="ARBA00022679"/>
    </source>
</evidence>
<evidence type="ECO:0000256" key="2">
    <source>
        <dbReference type="ARBA" id="ARBA00023315"/>
    </source>
</evidence>
<comment type="caution">
    <text evidence="4">The sequence shown here is derived from an EMBL/GenBank/DDBJ whole genome shotgun (WGS) entry which is preliminary data.</text>
</comment>
<evidence type="ECO:0000313" key="5">
    <source>
        <dbReference type="Proteomes" id="UP000472335"/>
    </source>
</evidence>
<accession>A0A6G4V764</accession>
<sequence length="190" mass="20010">MPLTRLSAASLLDCADGLADLLADVVDGGSSVGFLAPLDRAAAAAWWRALAPELDAGRRAMWIARDVTRDDGRILGTVGVAFSDLPNGRHRAEIVKLMVHRDGRGRGLGRTLLTTAERAAADAGVTLLVLDTETGSPAESLYRSAGWSRSGVVPDYATDPHGILRSTTIYYKNLRERATAAGAGSAVRLG</sequence>